<evidence type="ECO:0000256" key="5">
    <source>
        <dbReference type="SAM" id="MobiDB-lite"/>
    </source>
</evidence>
<feature type="region of interest" description="Disordered" evidence="5">
    <location>
        <begin position="23"/>
        <end position="52"/>
    </location>
</feature>
<accession>A0A0G0V7J2</accession>
<organism evidence="7 8">
    <name type="scientific">Candidatus Magasanikbacteria bacterium GW2011_GWC2_41_17</name>
    <dbReference type="NCBI Taxonomy" id="1619048"/>
    <lineage>
        <taxon>Bacteria</taxon>
        <taxon>Candidatus Magasanikiibacteriota</taxon>
    </lineage>
</organism>
<dbReference type="PROSITE" id="PS51128">
    <property type="entry name" value="ZF_DKSA_2"/>
    <property type="match status" value="1"/>
</dbReference>
<dbReference type="InterPro" id="IPR000962">
    <property type="entry name" value="Znf_DskA_TraR"/>
</dbReference>
<name>A0A0G0V7J2_9BACT</name>
<feature type="domain" description="Zinc finger DksA/TraR C4-type" evidence="6">
    <location>
        <begin position="86"/>
        <end position="117"/>
    </location>
</feature>
<sequence length="123" mass="14179">MDAEKLEQIKTQLVEEEKRLTQELGQFTDRSTHNTDDFNAKFPQFGDKQDENASEVATYNDELGLEHTLEKELRDVKDALKNIEDGKYGICKYCHKPIDEKRLLARPTSSACISCKKQLTQEI</sequence>
<comment type="caution">
    <text evidence="7">The sequence shown here is derived from an EMBL/GenBank/DDBJ whole genome shotgun (WGS) entry which is preliminary data.</text>
</comment>
<protein>
    <submittedName>
        <fullName evidence="7">Transcriptional regulator, TraR/DksA family</fullName>
    </submittedName>
</protein>
<evidence type="ECO:0000256" key="4">
    <source>
        <dbReference type="PROSITE-ProRule" id="PRU00510"/>
    </source>
</evidence>
<dbReference type="Proteomes" id="UP000034108">
    <property type="component" value="Unassembled WGS sequence"/>
</dbReference>
<dbReference type="PANTHER" id="PTHR33823">
    <property type="entry name" value="RNA POLYMERASE-BINDING TRANSCRIPTION FACTOR DKSA-RELATED"/>
    <property type="match status" value="1"/>
</dbReference>
<dbReference type="GO" id="GO:0008270">
    <property type="term" value="F:zinc ion binding"/>
    <property type="evidence" value="ECO:0007669"/>
    <property type="project" value="UniProtKB-KW"/>
</dbReference>
<dbReference type="InterPro" id="IPR037187">
    <property type="entry name" value="DnaK_N"/>
</dbReference>
<evidence type="ECO:0000259" key="6">
    <source>
        <dbReference type="Pfam" id="PF01258"/>
    </source>
</evidence>
<dbReference type="SUPFAM" id="SSF57716">
    <property type="entry name" value="Glucocorticoid receptor-like (DNA-binding domain)"/>
    <property type="match status" value="1"/>
</dbReference>
<dbReference type="SUPFAM" id="SSF109635">
    <property type="entry name" value="DnaK suppressor protein DksA, alpha-hairpin domain"/>
    <property type="match status" value="1"/>
</dbReference>
<dbReference type="Pfam" id="PF01258">
    <property type="entry name" value="zf-dskA_traR"/>
    <property type="match status" value="1"/>
</dbReference>
<feature type="zinc finger region" description="dksA C4-type" evidence="4">
    <location>
        <begin position="91"/>
        <end position="115"/>
    </location>
</feature>
<keyword evidence="1" id="KW-0479">Metal-binding</keyword>
<dbReference type="Gene3D" id="1.20.120.910">
    <property type="entry name" value="DksA, coiled-coil domain"/>
    <property type="match status" value="1"/>
</dbReference>
<gene>
    <name evidence="7" type="ORF">UU49_C0036G0006</name>
</gene>
<dbReference type="PANTHER" id="PTHR33823:SF4">
    <property type="entry name" value="GENERAL STRESS PROTEIN 16O"/>
    <property type="match status" value="1"/>
</dbReference>
<evidence type="ECO:0000313" key="7">
    <source>
        <dbReference type="EMBL" id="KKR97003.1"/>
    </source>
</evidence>
<keyword evidence="3" id="KW-0862">Zinc</keyword>
<evidence type="ECO:0000256" key="2">
    <source>
        <dbReference type="ARBA" id="ARBA00022771"/>
    </source>
</evidence>
<dbReference type="AlphaFoldDB" id="A0A0G0V7J2"/>
<reference evidence="7 8" key="1">
    <citation type="journal article" date="2015" name="Nature">
        <title>rRNA introns, odd ribosomes, and small enigmatic genomes across a large radiation of phyla.</title>
        <authorList>
            <person name="Brown C.T."/>
            <person name="Hug L.A."/>
            <person name="Thomas B.C."/>
            <person name="Sharon I."/>
            <person name="Castelle C.J."/>
            <person name="Singh A."/>
            <person name="Wilkins M.J."/>
            <person name="Williams K.H."/>
            <person name="Banfield J.F."/>
        </authorList>
    </citation>
    <scope>NUCLEOTIDE SEQUENCE [LARGE SCALE GENOMIC DNA]</scope>
</reference>
<dbReference type="EMBL" id="LCAV01000036">
    <property type="protein sequence ID" value="KKR97003.1"/>
    <property type="molecule type" value="Genomic_DNA"/>
</dbReference>
<feature type="compositionally biased region" description="Basic and acidic residues" evidence="5">
    <location>
        <begin position="30"/>
        <end position="39"/>
    </location>
</feature>
<dbReference type="STRING" id="1619048.UU49_C0036G0006"/>
<evidence type="ECO:0000256" key="1">
    <source>
        <dbReference type="ARBA" id="ARBA00022723"/>
    </source>
</evidence>
<keyword evidence="2" id="KW-0863">Zinc-finger</keyword>
<evidence type="ECO:0000313" key="8">
    <source>
        <dbReference type="Proteomes" id="UP000034108"/>
    </source>
</evidence>
<evidence type="ECO:0000256" key="3">
    <source>
        <dbReference type="ARBA" id="ARBA00022833"/>
    </source>
</evidence>
<proteinExistence type="predicted"/>